<reference evidence="2 3" key="1">
    <citation type="submission" date="2020-08" db="EMBL/GenBank/DDBJ databases">
        <title>Sequencing the genomes of 1000 actinobacteria strains.</title>
        <authorList>
            <person name="Klenk H.-P."/>
        </authorList>
    </citation>
    <scope>NUCLEOTIDE SEQUENCE [LARGE SCALE GENOMIC DNA]</scope>
    <source>
        <strain evidence="2 3">DSM 43149</strain>
    </source>
</reference>
<accession>A0A7W7MSG6</accession>
<dbReference type="EMBL" id="JACHNH010000001">
    <property type="protein sequence ID" value="MBB4765293.1"/>
    <property type="molecule type" value="Genomic_DNA"/>
</dbReference>
<evidence type="ECO:0000313" key="2">
    <source>
        <dbReference type="EMBL" id="MBB4765293.1"/>
    </source>
</evidence>
<name>A0A7W7MSG6_9ACTN</name>
<comment type="caution">
    <text evidence="2">The sequence shown here is derived from an EMBL/GenBank/DDBJ whole genome shotgun (WGS) entry which is preliminary data.</text>
</comment>
<sequence length="148" mass="15338">MRFAPLLCGIALVAAVAACTDEPPAASAPSPTAPASTPVWHEPMNYAYVVDRRCETGPSDGIYRVTVRGREVAAIERTDGKIASGEEEIDLPTLGGLLELAQTAADDGGEMTTSADPADGHPVAVSFDVSEGAGERTCFVITEYAVQG</sequence>
<protein>
    <recommendedName>
        <fullName evidence="4">Lipoprotein</fullName>
    </recommendedName>
</protein>
<evidence type="ECO:0000256" key="1">
    <source>
        <dbReference type="SAM" id="SignalP"/>
    </source>
</evidence>
<evidence type="ECO:0008006" key="4">
    <source>
        <dbReference type="Google" id="ProtNLM"/>
    </source>
</evidence>
<evidence type="ECO:0000313" key="3">
    <source>
        <dbReference type="Proteomes" id="UP000578112"/>
    </source>
</evidence>
<dbReference type="Proteomes" id="UP000578112">
    <property type="component" value="Unassembled WGS sequence"/>
</dbReference>
<organism evidence="2 3">
    <name type="scientific">Actinoplanes digitatis</name>
    <dbReference type="NCBI Taxonomy" id="1868"/>
    <lineage>
        <taxon>Bacteria</taxon>
        <taxon>Bacillati</taxon>
        <taxon>Actinomycetota</taxon>
        <taxon>Actinomycetes</taxon>
        <taxon>Micromonosporales</taxon>
        <taxon>Micromonosporaceae</taxon>
        <taxon>Actinoplanes</taxon>
    </lineage>
</organism>
<gene>
    <name evidence="2" type="ORF">BJ971_005849</name>
</gene>
<dbReference type="AlphaFoldDB" id="A0A7W7MSG6"/>
<feature type="signal peptide" evidence="1">
    <location>
        <begin position="1"/>
        <end position="17"/>
    </location>
</feature>
<feature type="chain" id="PRO_5038625174" description="Lipoprotein" evidence="1">
    <location>
        <begin position="18"/>
        <end position="148"/>
    </location>
</feature>
<keyword evidence="1" id="KW-0732">Signal</keyword>
<dbReference type="PROSITE" id="PS51257">
    <property type="entry name" value="PROKAR_LIPOPROTEIN"/>
    <property type="match status" value="1"/>
</dbReference>
<proteinExistence type="predicted"/>
<keyword evidence="3" id="KW-1185">Reference proteome</keyword>
<dbReference type="RefSeq" id="WP_184996373.1">
    <property type="nucleotide sequence ID" value="NZ_BOMK01000035.1"/>
</dbReference>